<sequence>MKGVIEMASAVKRDGRAVVTTCGGCYADCAFAARVEDGRVVAELPVVGHPCVTRALCARGRHRLAMPFDERDRIVHPMRRRADGSGFDAISWDEAFSEIAARLGGIVDEHGARALGMTLGVPSFDRYWGYRLMHALGSPNVYGADGACEVSRLTGWEHSLGYSPASDLAHTDCIMYLGRSIVDSSTMGAVDALNDARRRGAKIIVVDPRRSGSAALADRWLRVRPGCDLALLLGIAHVLIAEDLYDHEFVTRYTTGFDELAQAASAWTPEWAESMCDVPAAEIVATARDLAAAAPAAVVDAGFHGGIGIAYANSTQTARAICLVDVLLGCIGHAGGALNPPTPLALGDLDPARFATPPVPRGPKLGSERYPLVDPVRGLCTTIGQSILAGDLRGLIVYASNPGAGYGNVQAWLSILQQLDLLVTIDILWSETARVSDFVLPDVTYLEADRGVGTVVGANDARVFYRNAVLPVQHDDTRPGREIFAGLAQACGVGEYFQFTSDDLAAAQVAPFGINLDELKERGWADTGVALPSRTGEPAIPLDGGKIALASDVWERAGLGRVPNWIAPMVEPGPGMFRLISGNRPFESHTSRRLAAQGAAEAGSDLDAVQMNVDAAAHMGIADGEIVELVSDMGRDRVRVETTPYLHPACIFTSAAPGGRSLGSDAGGAQGLGVGPLDHTPLRWDPLTGAALTQENAVRVEKIAAREDNNE</sequence>
<dbReference type="InterPro" id="IPR009010">
    <property type="entry name" value="Asp_de-COase-like_dom_sf"/>
</dbReference>
<dbReference type="Pfam" id="PF00384">
    <property type="entry name" value="Molybdopterin"/>
    <property type="match status" value="1"/>
</dbReference>
<dbReference type="Pfam" id="PF01568">
    <property type="entry name" value="Molydop_binding"/>
    <property type="match status" value="1"/>
</dbReference>
<keyword evidence="4" id="KW-0479">Metal-binding</keyword>
<reference evidence="10 11" key="2">
    <citation type="submission" date="2007-04" db="EMBL/GenBank/DDBJ databases">
        <authorList>
            <person name="Fulton L."/>
            <person name="Clifton S."/>
            <person name="Fulton B."/>
            <person name="Xu J."/>
            <person name="Minx P."/>
            <person name="Mardis E.R."/>
            <person name="Wilson R.K."/>
        </authorList>
    </citation>
    <scope>NUCLEOTIDE SEQUENCE [LARGE SCALE GENOMIC DNA]</scope>
    <source>
        <strain evidence="11">ATCC 25986 / DSM 3979 / JCM 10188 / KCTC 3647 / NCTC 11838 / VPI 1003</strain>
    </source>
</reference>
<dbReference type="Gene3D" id="3.40.50.740">
    <property type="match status" value="1"/>
</dbReference>
<evidence type="ECO:0000256" key="2">
    <source>
        <dbReference type="ARBA" id="ARBA00022485"/>
    </source>
</evidence>
<evidence type="ECO:0000256" key="1">
    <source>
        <dbReference type="ARBA" id="ARBA00010312"/>
    </source>
</evidence>
<reference evidence="10 11" key="1">
    <citation type="submission" date="2007-01" db="EMBL/GenBank/DDBJ databases">
        <title>Draft genome sequence of Collinsella aerofaciens (ATCC 25986).</title>
        <authorList>
            <person name="Sudarsanam P."/>
            <person name="Ley R."/>
            <person name="Guruge J."/>
            <person name="Turnbaugh P.J."/>
            <person name="Mahowald M."/>
            <person name="Liep D."/>
            <person name="Gordon J."/>
        </authorList>
    </citation>
    <scope>NUCLEOTIDE SEQUENCE [LARGE SCALE GENOMIC DNA]</scope>
    <source>
        <strain evidence="11">ATCC 25986 / DSM 3979 / JCM 10188 / KCTC 3647 / NCTC 11838 / VPI 1003</strain>
    </source>
</reference>
<keyword evidence="6" id="KW-0560">Oxidoreductase</keyword>
<keyword evidence="8" id="KW-0411">Iron-sulfur</keyword>
<dbReference type="Gene3D" id="3.30.2070.10">
    <property type="entry name" value="Formate dehydrogenase/DMSO reductase"/>
    <property type="match status" value="1"/>
</dbReference>
<name>A4E709_COLAA</name>
<dbReference type="AlphaFoldDB" id="A4E709"/>
<comment type="caution">
    <text evidence="10">The sequence shown here is derived from an EMBL/GenBank/DDBJ whole genome shotgun (WGS) entry which is preliminary data.</text>
</comment>
<keyword evidence="2" id="KW-0004">4Fe-4S</keyword>
<organism evidence="10 11">
    <name type="scientific">Collinsella aerofaciens (strain ATCC 25986 / DSM 3979 / JCM 10188 / KCTC 3647 / NCTC 11838 / VPI 1003)</name>
    <dbReference type="NCBI Taxonomy" id="411903"/>
    <lineage>
        <taxon>Bacteria</taxon>
        <taxon>Bacillati</taxon>
        <taxon>Actinomycetota</taxon>
        <taxon>Coriobacteriia</taxon>
        <taxon>Coriobacteriales</taxon>
        <taxon>Coriobacteriaceae</taxon>
        <taxon>Collinsella</taxon>
    </lineage>
</organism>
<gene>
    <name evidence="10" type="ORF">COLAER_00186</name>
</gene>
<dbReference type="GO" id="GO:0043546">
    <property type="term" value="F:molybdopterin cofactor binding"/>
    <property type="evidence" value="ECO:0007669"/>
    <property type="project" value="InterPro"/>
</dbReference>
<evidence type="ECO:0000313" key="10">
    <source>
        <dbReference type="EMBL" id="EBA40518.1"/>
    </source>
</evidence>
<accession>A4E709</accession>
<dbReference type="GO" id="GO:0046872">
    <property type="term" value="F:metal ion binding"/>
    <property type="evidence" value="ECO:0007669"/>
    <property type="project" value="UniProtKB-KW"/>
</dbReference>
<dbReference type="Proteomes" id="UP000002979">
    <property type="component" value="Unassembled WGS sequence"/>
</dbReference>
<proteinExistence type="inferred from homology"/>
<dbReference type="GO" id="GO:0016491">
    <property type="term" value="F:oxidoreductase activity"/>
    <property type="evidence" value="ECO:0007669"/>
    <property type="project" value="UniProtKB-KW"/>
</dbReference>
<keyword evidence="3" id="KW-0500">Molybdenum</keyword>
<evidence type="ECO:0000256" key="3">
    <source>
        <dbReference type="ARBA" id="ARBA00022505"/>
    </source>
</evidence>
<evidence type="ECO:0000259" key="9">
    <source>
        <dbReference type="PROSITE" id="PS51669"/>
    </source>
</evidence>
<dbReference type="InterPro" id="IPR006657">
    <property type="entry name" value="MoPterin_dinucl-bd_dom"/>
</dbReference>
<dbReference type="PANTHER" id="PTHR43742:SF9">
    <property type="entry name" value="TETRATHIONATE REDUCTASE SUBUNIT A"/>
    <property type="match status" value="1"/>
</dbReference>
<evidence type="ECO:0000313" key="11">
    <source>
        <dbReference type="Proteomes" id="UP000002979"/>
    </source>
</evidence>
<dbReference type="PROSITE" id="PS51669">
    <property type="entry name" value="4FE4S_MOW_BIS_MGD"/>
    <property type="match status" value="1"/>
</dbReference>
<keyword evidence="7" id="KW-0408">Iron</keyword>
<dbReference type="InterPro" id="IPR050612">
    <property type="entry name" value="Prok_Mopterin_Oxidored"/>
</dbReference>
<dbReference type="Gene3D" id="3.40.228.10">
    <property type="entry name" value="Dimethylsulfoxide Reductase, domain 2"/>
    <property type="match status" value="1"/>
</dbReference>
<dbReference type="SUPFAM" id="SSF53706">
    <property type="entry name" value="Formate dehydrogenase/DMSO reductase, domains 1-3"/>
    <property type="match status" value="1"/>
</dbReference>
<evidence type="ECO:0000256" key="5">
    <source>
        <dbReference type="ARBA" id="ARBA00022729"/>
    </source>
</evidence>
<dbReference type="SUPFAM" id="SSF50692">
    <property type="entry name" value="ADC-like"/>
    <property type="match status" value="1"/>
</dbReference>
<comment type="similarity">
    <text evidence="1">Belongs to the prokaryotic molybdopterin-containing oxidoreductase family.</text>
</comment>
<dbReference type="Gene3D" id="2.40.40.20">
    <property type="match status" value="1"/>
</dbReference>
<dbReference type="InterPro" id="IPR006963">
    <property type="entry name" value="Mopterin_OxRdtase_4Fe-4S_dom"/>
</dbReference>
<evidence type="ECO:0000256" key="6">
    <source>
        <dbReference type="ARBA" id="ARBA00023002"/>
    </source>
</evidence>
<protein>
    <submittedName>
        <fullName evidence="10">Molybdopterin oxidoreductase</fullName>
    </submittedName>
</protein>
<evidence type="ECO:0000256" key="8">
    <source>
        <dbReference type="ARBA" id="ARBA00023014"/>
    </source>
</evidence>
<evidence type="ECO:0000256" key="4">
    <source>
        <dbReference type="ARBA" id="ARBA00022723"/>
    </source>
</evidence>
<keyword evidence="5" id="KW-0732">Signal</keyword>
<feature type="domain" description="4Fe-4S Mo/W bis-MGD-type" evidence="9">
    <location>
        <begin position="15"/>
        <end position="71"/>
    </location>
</feature>
<dbReference type="EMBL" id="AAVN02000001">
    <property type="protein sequence ID" value="EBA40518.1"/>
    <property type="molecule type" value="Genomic_DNA"/>
</dbReference>
<dbReference type="GO" id="GO:0051539">
    <property type="term" value="F:4 iron, 4 sulfur cluster binding"/>
    <property type="evidence" value="ECO:0007669"/>
    <property type="project" value="UniProtKB-KW"/>
</dbReference>
<dbReference type="PANTHER" id="PTHR43742">
    <property type="entry name" value="TRIMETHYLAMINE-N-OXIDE REDUCTASE"/>
    <property type="match status" value="1"/>
</dbReference>
<dbReference type="InterPro" id="IPR006656">
    <property type="entry name" value="Mopterin_OxRdtase"/>
</dbReference>
<evidence type="ECO:0000256" key="7">
    <source>
        <dbReference type="ARBA" id="ARBA00023004"/>
    </source>
</evidence>
<dbReference type="Gene3D" id="2.20.25.90">
    <property type="entry name" value="ADC-like domains"/>
    <property type="match status" value="1"/>
</dbReference>